<dbReference type="InterPro" id="IPR008979">
    <property type="entry name" value="Galactose-bd-like_sf"/>
</dbReference>
<dbReference type="InterPro" id="IPR003305">
    <property type="entry name" value="CenC_carb-bd"/>
</dbReference>
<evidence type="ECO:0000313" key="4">
    <source>
        <dbReference type="EMBL" id="QEH35316.1"/>
    </source>
</evidence>
<gene>
    <name evidence="4" type="ORF">OJF2_38670</name>
</gene>
<dbReference type="InterPro" id="IPR017853">
    <property type="entry name" value="GH"/>
</dbReference>
<protein>
    <submittedName>
        <fullName evidence="4">Carbohydrate binding domain protein</fullName>
    </submittedName>
</protein>
<dbReference type="KEGG" id="agv:OJF2_38670"/>
<dbReference type="Gene3D" id="3.20.20.80">
    <property type="entry name" value="Glycosidases"/>
    <property type="match status" value="1"/>
</dbReference>
<keyword evidence="2" id="KW-0732">Signal</keyword>
<proteinExistence type="predicted"/>
<feature type="signal peptide" evidence="2">
    <location>
        <begin position="1"/>
        <end position="19"/>
    </location>
</feature>
<dbReference type="Proteomes" id="UP000324233">
    <property type="component" value="Chromosome"/>
</dbReference>
<evidence type="ECO:0000256" key="1">
    <source>
        <dbReference type="ARBA" id="ARBA00022801"/>
    </source>
</evidence>
<feature type="domain" description="CBM-cenC" evidence="3">
    <location>
        <begin position="143"/>
        <end position="264"/>
    </location>
</feature>
<evidence type="ECO:0000313" key="5">
    <source>
        <dbReference type="Proteomes" id="UP000324233"/>
    </source>
</evidence>
<dbReference type="SUPFAM" id="SSF51445">
    <property type="entry name" value="(Trans)glycosidases"/>
    <property type="match status" value="1"/>
</dbReference>
<evidence type="ECO:0000256" key="2">
    <source>
        <dbReference type="SAM" id="SignalP"/>
    </source>
</evidence>
<dbReference type="SUPFAM" id="SSF49785">
    <property type="entry name" value="Galactose-binding domain-like"/>
    <property type="match status" value="1"/>
</dbReference>
<keyword evidence="5" id="KW-1185">Reference proteome</keyword>
<dbReference type="AlphaFoldDB" id="A0A5B9W3X3"/>
<keyword evidence="1" id="KW-0378">Hydrolase</keyword>
<organism evidence="4 5">
    <name type="scientific">Aquisphaera giovannonii</name>
    <dbReference type="NCBI Taxonomy" id="406548"/>
    <lineage>
        <taxon>Bacteria</taxon>
        <taxon>Pseudomonadati</taxon>
        <taxon>Planctomycetota</taxon>
        <taxon>Planctomycetia</taxon>
        <taxon>Isosphaerales</taxon>
        <taxon>Isosphaeraceae</taxon>
        <taxon>Aquisphaera</taxon>
    </lineage>
</organism>
<feature type="chain" id="PRO_5023040484" evidence="2">
    <location>
        <begin position="20"/>
        <end position="555"/>
    </location>
</feature>
<dbReference type="RefSeq" id="WP_148595135.1">
    <property type="nucleotide sequence ID" value="NZ_CP042997.1"/>
</dbReference>
<evidence type="ECO:0000259" key="3">
    <source>
        <dbReference type="Pfam" id="PF02018"/>
    </source>
</evidence>
<dbReference type="Gene3D" id="2.60.120.260">
    <property type="entry name" value="Galactose-binding domain-like"/>
    <property type="match status" value="1"/>
</dbReference>
<dbReference type="EMBL" id="CP042997">
    <property type="protein sequence ID" value="QEH35316.1"/>
    <property type="molecule type" value="Genomic_DNA"/>
</dbReference>
<dbReference type="GO" id="GO:0016798">
    <property type="term" value="F:hydrolase activity, acting on glycosyl bonds"/>
    <property type="evidence" value="ECO:0007669"/>
    <property type="project" value="InterPro"/>
</dbReference>
<dbReference type="OrthoDB" id="185602at2"/>
<name>A0A5B9W3X3_9BACT</name>
<dbReference type="Pfam" id="PF02018">
    <property type="entry name" value="CBM_4_9"/>
    <property type="match status" value="1"/>
</dbReference>
<sequence length="555" mass="61881" precursor="true">MNRLIPLLVLSLLVPSAGAAGPAPVRDRLVWVFGWDLEKASDVPEIIRVLDAAGAHGLNGAVLPLGLDTLCKKPPEYFERLERVRAACERNHLEVIPSVFAIGYAGGIYAHDRNLMEGLPVEDAPFVVRRGVATLASDAPAGIANGTFEEHRGDRFAGFHFHDQPGEVSFADARVHHGGRTSIRFENLAANPHGHGRIEQDVALRPGRCYRLSLWVKTEGLEPANSFRVAVLAKDKDRELAPLAFNTPSTSDWRKVSFLFNSRGEASARIYAGTWGGKRGKFWLDDWTLEEVGPINVLRRPGTPVTVRSTDGTTYDEGRDYETLADPDFHPARVDRPAPALKIPRGSRIEDGARLRVSWYHSQMVNDWQHSACMAEPAVYEIFDHEAKLLAQHLHPRRVLLSMDEIREGGTCKACEGRNMGELLGECITRQVRILREHIPGVEVMAWSDMLDPGHNARGDYYLVSGDFNGSWNHVPKDLIMVPWGGEPRAKSVAFFSGLGFRSVGACYYDADDLDEVRAWLDLARKEPKLQGLMYTPWTRKYELLGAFGDLLRTH</sequence>
<reference evidence="4 5" key="1">
    <citation type="submission" date="2019-08" db="EMBL/GenBank/DDBJ databases">
        <title>Deep-cultivation of Planctomycetes and their phenomic and genomic characterization uncovers novel biology.</title>
        <authorList>
            <person name="Wiegand S."/>
            <person name="Jogler M."/>
            <person name="Boedeker C."/>
            <person name="Pinto D."/>
            <person name="Vollmers J."/>
            <person name="Rivas-Marin E."/>
            <person name="Kohn T."/>
            <person name="Peeters S.H."/>
            <person name="Heuer A."/>
            <person name="Rast P."/>
            <person name="Oberbeckmann S."/>
            <person name="Bunk B."/>
            <person name="Jeske O."/>
            <person name="Meyerdierks A."/>
            <person name="Storesund J.E."/>
            <person name="Kallscheuer N."/>
            <person name="Luecker S."/>
            <person name="Lage O.M."/>
            <person name="Pohl T."/>
            <person name="Merkel B.J."/>
            <person name="Hornburger P."/>
            <person name="Mueller R.-W."/>
            <person name="Bruemmer F."/>
            <person name="Labrenz M."/>
            <person name="Spormann A.M."/>
            <person name="Op den Camp H."/>
            <person name="Overmann J."/>
            <person name="Amann R."/>
            <person name="Jetten M.S.M."/>
            <person name="Mascher T."/>
            <person name="Medema M.H."/>
            <person name="Devos D.P."/>
            <person name="Kaster A.-K."/>
            <person name="Ovreas L."/>
            <person name="Rohde M."/>
            <person name="Galperin M.Y."/>
            <person name="Jogler C."/>
        </authorList>
    </citation>
    <scope>NUCLEOTIDE SEQUENCE [LARGE SCALE GENOMIC DNA]</scope>
    <source>
        <strain evidence="4 5">OJF2</strain>
    </source>
</reference>
<accession>A0A5B9W3X3</accession>